<evidence type="ECO:0000313" key="2">
    <source>
        <dbReference type="Proteomes" id="UP000219897"/>
    </source>
</evidence>
<dbReference type="EMBL" id="NTYF01000010">
    <property type="protein sequence ID" value="PER57803.1"/>
    <property type="molecule type" value="Genomic_DNA"/>
</dbReference>
<proteinExistence type="predicted"/>
<protein>
    <submittedName>
        <fullName evidence="1">Peptide ABC transporter substrate-binding protein</fullName>
    </submittedName>
</protein>
<name>A0ABD6SDD4_BACTU</name>
<comment type="caution">
    <text evidence="1">The sequence shown here is derived from an EMBL/GenBank/DDBJ whole genome shotgun (WGS) entry which is preliminary data.</text>
</comment>
<sequence length="39" mass="4006">MAILKAGADAGNSGLKLNVLGLDPLFIPSIYSHHIGEAT</sequence>
<dbReference type="Proteomes" id="UP000219897">
    <property type="component" value="Unassembled WGS sequence"/>
</dbReference>
<dbReference type="AlphaFoldDB" id="A0ABD6SDD4"/>
<evidence type="ECO:0000313" key="1">
    <source>
        <dbReference type="EMBL" id="PER57803.1"/>
    </source>
</evidence>
<gene>
    <name evidence="1" type="ORF">CN495_03870</name>
</gene>
<feature type="non-terminal residue" evidence="1">
    <location>
        <position position="39"/>
    </location>
</feature>
<accession>A0ABD6SDD4</accession>
<reference evidence="1 2" key="1">
    <citation type="submission" date="2017-09" db="EMBL/GenBank/DDBJ databases">
        <title>Large-scale bioinformatics analysis of Bacillus genomes uncovers conserved roles of natural products in bacterial physiology.</title>
        <authorList>
            <consortium name="Agbiome Team Llc"/>
            <person name="Bleich R.M."/>
            <person name="Kirk G.J."/>
            <person name="Santa Maria K.C."/>
            <person name="Allen S.E."/>
            <person name="Farag S."/>
            <person name="Shank E.A."/>
            <person name="Bowers A."/>
        </authorList>
    </citation>
    <scope>NUCLEOTIDE SEQUENCE [LARGE SCALE GENOMIC DNA]</scope>
    <source>
        <strain evidence="1 2">AFS005140</strain>
    </source>
</reference>
<organism evidence="1 2">
    <name type="scientific">Bacillus thuringiensis</name>
    <dbReference type="NCBI Taxonomy" id="1428"/>
    <lineage>
        <taxon>Bacteria</taxon>
        <taxon>Bacillati</taxon>
        <taxon>Bacillota</taxon>
        <taxon>Bacilli</taxon>
        <taxon>Bacillales</taxon>
        <taxon>Bacillaceae</taxon>
        <taxon>Bacillus</taxon>
        <taxon>Bacillus cereus group</taxon>
    </lineage>
</organism>